<sequence length="410" mass="47083">MDFEGEKECWTNFDLLDAVKRISAQNALPYSKGHKIVAEELLYELGELSIDCSQSDEDRSLVSNFRKTYFYVIQKFKSYRNNFESPLVQDFGKQIFWEVKKRRSIDNSEVIMSSQDSNTSKIDGNEKMKVNRSMKSLQELKLGSTQMRKRLKPIIEDVKQHASVNDIEVTRLLGLLIHTINYSATGEGSKAKAAIGLSLFEDNIPESEITTVEALSLMTNYKFGKRQYINLRLDLKPYLLLPTYKNVKLCKDMLIPKLDILPESLVGVKYLYKKALLNHFSQFFQIHPELNSTHYKVVIKDGCDSSGRHPVYNQQGTVNIHNIISYMFVVLDIYEIKHEQNILVYSEPLPNSPDASRPIALVMGKENYETLSEWIPIIQSEISDIQEDGLCIKIDSRVVNLEIEIKSSMT</sequence>
<evidence type="ECO:0000259" key="1">
    <source>
        <dbReference type="Pfam" id="PF26100"/>
    </source>
</evidence>
<evidence type="ECO:0000313" key="3">
    <source>
        <dbReference type="Proteomes" id="UP001497623"/>
    </source>
</evidence>
<dbReference type="AlphaFoldDB" id="A0AAV2PVV5"/>
<reference evidence="2 3" key="1">
    <citation type="submission" date="2024-05" db="EMBL/GenBank/DDBJ databases">
        <authorList>
            <person name="Wallberg A."/>
        </authorList>
    </citation>
    <scope>NUCLEOTIDE SEQUENCE [LARGE SCALE GENOMIC DNA]</scope>
</reference>
<accession>A0AAV2PVV5</accession>
<name>A0AAV2PVV5_MEGNR</name>
<dbReference type="InterPro" id="IPR058554">
    <property type="entry name" value="RAG1_RNase_H"/>
</dbReference>
<protein>
    <recommendedName>
        <fullName evidence="1">V(D)J recombination-activating protein 1 RNase H domain-containing protein</fullName>
    </recommendedName>
</protein>
<dbReference type="Proteomes" id="UP001497623">
    <property type="component" value="Unassembled WGS sequence"/>
</dbReference>
<feature type="domain" description="V(D)J recombination-activating protein 1 RNase H" evidence="1">
    <location>
        <begin position="297"/>
        <end position="409"/>
    </location>
</feature>
<organism evidence="2 3">
    <name type="scientific">Meganyctiphanes norvegica</name>
    <name type="common">Northern krill</name>
    <name type="synonym">Thysanopoda norvegica</name>
    <dbReference type="NCBI Taxonomy" id="48144"/>
    <lineage>
        <taxon>Eukaryota</taxon>
        <taxon>Metazoa</taxon>
        <taxon>Ecdysozoa</taxon>
        <taxon>Arthropoda</taxon>
        <taxon>Crustacea</taxon>
        <taxon>Multicrustacea</taxon>
        <taxon>Malacostraca</taxon>
        <taxon>Eumalacostraca</taxon>
        <taxon>Eucarida</taxon>
        <taxon>Euphausiacea</taxon>
        <taxon>Euphausiidae</taxon>
        <taxon>Meganyctiphanes</taxon>
    </lineage>
</organism>
<proteinExistence type="predicted"/>
<evidence type="ECO:0000313" key="2">
    <source>
        <dbReference type="EMBL" id="CAL4064162.1"/>
    </source>
</evidence>
<gene>
    <name evidence="2" type="ORF">MNOR_LOCUS3883</name>
</gene>
<dbReference type="EMBL" id="CAXKWB010001373">
    <property type="protein sequence ID" value="CAL4064162.1"/>
    <property type="molecule type" value="Genomic_DNA"/>
</dbReference>
<dbReference type="Pfam" id="PF26100">
    <property type="entry name" value="RAG1_RNase_H"/>
    <property type="match status" value="1"/>
</dbReference>
<comment type="caution">
    <text evidence="2">The sequence shown here is derived from an EMBL/GenBank/DDBJ whole genome shotgun (WGS) entry which is preliminary data.</text>
</comment>
<feature type="non-terminal residue" evidence="2">
    <location>
        <position position="410"/>
    </location>
</feature>
<keyword evidence="3" id="KW-1185">Reference proteome</keyword>